<evidence type="ECO:0000313" key="8">
    <source>
        <dbReference type="Proteomes" id="UP000835052"/>
    </source>
</evidence>
<dbReference type="InterPro" id="IPR000626">
    <property type="entry name" value="Ubiquitin-like_dom"/>
</dbReference>
<organism evidence="7 8">
    <name type="scientific">Caenorhabditis auriculariae</name>
    <dbReference type="NCBI Taxonomy" id="2777116"/>
    <lineage>
        <taxon>Eukaryota</taxon>
        <taxon>Metazoa</taxon>
        <taxon>Ecdysozoa</taxon>
        <taxon>Nematoda</taxon>
        <taxon>Chromadorea</taxon>
        <taxon>Rhabditida</taxon>
        <taxon>Rhabditina</taxon>
        <taxon>Rhabditomorpha</taxon>
        <taxon>Rhabditoidea</taxon>
        <taxon>Rhabditidae</taxon>
        <taxon>Peloderinae</taxon>
        <taxon>Caenorhabditis</taxon>
    </lineage>
</organism>
<dbReference type="SUPFAM" id="SSF54236">
    <property type="entry name" value="Ubiquitin-like"/>
    <property type="match status" value="1"/>
</dbReference>
<proteinExistence type="inferred from homology"/>
<feature type="region of interest" description="Disordered" evidence="5">
    <location>
        <begin position="122"/>
        <end position="143"/>
    </location>
</feature>
<dbReference type="Gene3D" id="2.30.30.190">
    <property type="entry name" value="CAP Gly-rich-like domain"/>
    <property type="match status" value="1"/>
</dbReference>
<feature type="domain" description="CAP-Gly" evidence="6">
    <location>
        <begin position="171"/>
        <end position="213"/>
    </location>
</feature>
<dbReference type="GO" id="GO:0005634">
    <property type="term" value="C:nucleus"/>
    <property type="evidence" value="ECO:0007669"/>
    <property type="project" value="TreeGrafter"/>
</dbReference>
<dbReference type="GO" id="GO:0005938">
    <property type="term" value="C:cell cortex"/>
    <property type="evidence" value="ECO:0007669"/>
    <property type="project" value="TreeGrafter"/>
</dbReference>
<dbReference type="AlphaFoldDB" id="A0A8S1GVB8"/>
<comment type="subcellular location">
    <subcellularLocation>
        <location evidence="1">Cytoplasm</location>
    </subcellularLocation>
</comment>
<dbReference type="InterPro" id="IPR000938">
    <property type="entry name" value="CAP-Gly_domain"/>
</dbReference>
<evidence type="ECO:0000313" key="7">
    <source>
        <dbReference type="EMBL" id="CAD6186643.1"/>
    </source>
</evidence>
<dbReference type="Gene3D" id="3.10.20.90">
    <property type="entry name" value="Phosphatidylinositol 3-kinase Catalytic Subunit, Chain A, domain 1"/>
    <property type="match status" value="1"/>
</dbReference>
<evidence type="ECO:0000256" key="3">
    <source>
        <dbReference type="ARBA" id="ARBA00023186"/>
    </source>
</evidence>
<evidence type="ECO:0000256" key="5">
    <source>
        <dbReference type="SAM" id="MobiDB-lite"/>
    </source>
</evidence>
<comment type="caution">
    <text evidence="7">The sequence shown here is derived from an EMBL/GenBank/DDBJ whole genome shotgun (WGS) entry which is preliminary data.</text>
</comment>
<sequence>MTEVYELEISTNATDMPFEKKFPGLLTLKELKKKLELVVGAESEKMEIKLHNSEGEFVSLLSDDSRTLKDLGVRDGMKLHAVDKTGRNEELRDDSMVEKYEMSDDKYDQRENSVRAWKKKLMEQSGAAQEKPANAAEEKNKEAAKNIKVGDRCEVRIQSQTARRGEVAFIGTTKFKEGIWVGVKYDEPVGKNDGSVAGVKYFDCYEKYGGFVRPTDVFVGDFPEAVRPIPYEAFSFRDMLIRLSLLCSAFFLREAVASPCSVSCMRDLLDVWERVRQNEPYAANFTLPVPFYGQSSLLALCDAYQKADESCRLSVCESKLANFANRHLGFVCGPFASIFFENIECISEVVKSDKTCTELIIGSPNPLDSEVDKCKEVDGFAECVEGNLQSECGVEVRSLVLKAIENYGCGQRFDMERVDSTMAKVNISGKYHRSASRSFIEERLKKPKLKFEEIENNDITSEGILETLEAEAEKESRGESSGIEESSGEMTVSESIQSGSMCDEDLQMKAMSCAVPLLRTWSAIKENRKEASEMFFPTFKYTRFEILELCDGYTNYVTCAPKSQLCIEEKMIRFTEEHLGFACAAENIAQFMRSHECISSLELSATATCNRFLVGDLVPGEAYAVSSIFEIGSLF</sequence>
<dbReference type="PANTHER" id="PTHR18916">
    <property type="entry name" value="DYNACTIN 1-RELATED MICROTUBULE-BINDING"/>
    <property type="match status" value="1"/>
</dbReference>
<evidence type="ECO:0000256" key="1">
    <source>
        <dbReference type="ARBA" id="ARBA00004496"/>
    </source>
</evidence>
<gene>
    <name evidence="7" type="ORF">CAUJ_LOCUS2562</name>
</gene>
<name>A0A8S1GVB8_9PELO</name>
<dbReference type="GO" id="GO:0035371">
    <property type="term" value="C:microtubule plus-end"/>
    <property type="evidence" value="ECO:0007669"/>
    <property type="project" value="TreeGrafter"/>
</dbReference>
<keyword evidence="8" id="KW-1185">Reference proteome</keyword>
<feature type="compositionally biased region" description="Low complexity" evidence="5">
    <location>
        <begin position="479"/>
        <end position="489"/>
    </location>
</feature>
<protein>
    <recommendedName>
        <fullName evidence="6">CAP-Gly domain-containing protein</fullName>
    </recommendedName>
</protein>
<accession>A0A8S1GVB8</accession>
<dbReference type="GO" id="GO:0005829">
    <property type="term" value="C:cytosol"/>
    <property type="evidence" value="ECO:0007669"/>
    <property type="project" value="UniProtKB-ARBA"/>
</dbReference>
<comment type="similarity">
    <text evidence="4">Belongs to the TBCB family.</text>
</comment>
<dbReference type="InterPro" id="IPR029071">
    <property type="entry name" value="Ubiquitin-like_domsf"/>
</dbReference>
<dbReference type="SUPFAM" id="SSF74924">
    <property type="entry name" value="Cap-Gly domain"/>
    <property type="match status" value="1"/>
</dbReference>
<dbReference type="Pfam" id="PF14560">
    <property type="entry name" value="Ubiquitin_2"/>
    <property type="match status" value="1"/>
</dbReference>
<dbReference type="InterPro" id="IPR036859">
    <property type="entry name" value="CAP-Gly_dom_sf"/>
</dbReference>
<dbReference type="SMART" id="SM01052">
    <property type="entry name" value="CAP_GLY"/>
    <property type="match status" value="1"/>
</dbReference>
<keyword evidence="3" id="KW-0143">Chaperone</keyword>
<dbReference type="FunFam" id="2.30.30.190:FF:000013">
    <property type="entry name" value="Tubulin-folding cofactor B"/>
    <property type="match status" value="1"/>
</dbReference>
<dbReference type="PANTHER" id="PTHR18916:SF85">
    <property type="entry name" value="TUBULIN-FOLDING COFACTOR B"/>
    <property type="match status" value="1"/>
</dbReference>
<dbReference type="Pfam" id="PF01302">
    <property type="entry name" value="CAP_GLY"/>
    <property type="match status" value="1"/>
</dbReference>
<evidence type="ECO:0000259" key="6">
    <source>
        <dbReference type="PROSITE" id="PS50245"/>
    </source>
</evidence>
<keyword evidence="2" id="KW-0963">Cytoplasm</keyword>
<dbReference type="PROSITE" id="PS00845">
    <property type="entry name" value="CAP_GLY_1"/>
    <property type="match status" value="1"/>
</dbReference>
<evidence type="ECO:0000256" key="2">
    <source>
        <dbReference type="ARBA" id="ARBA00022490"/>
    </source>
</evidence>
<dbReference type="PROSITE" id="PS50245">
    <property type="entry name" value="CAP_GLY_2"/>
    <property type="match status" value="1"/>
</dbReference>
<dbReference type="GO" id="GO:0051010">
    <property type="term" value="F:microtubule plus-end binding"/>
    <property type="evidence" value="ECO:0007669"/>
    <property type="project" value="TreeGrafter"/>
</dbReference>
<dbReference type="Proteomes" id="UP000835052">
    <property type="component" value="Unassembled WGS sequence"/>
</dbReference>
<reference evidence="7" key="1">
    <citation type="submission" date="2020-10" db="EMBL/GenBank/DDBJ databases">
        <authorList>
            <person name="Kikuchi T."/>
        </authorList>
    </citation>
    <scope>NUCLEOTIDE SEQUENCE</scope>
    <source>
        <strain evidence="7">NKZ352</strain>
    </source>
</reference>
<dbReference type="GO" id="GO:0031122">
    <property type="term" value="P:cytoplasmic microtubule organization"/>
    <property type="evidence" value="ECO:0007669"/>
    <property type="project" value="TreeGrafter"/>
</dbReference>
<dbReference type="EMBL" id="CAJGYM010000005">
    <property type="protein sequence ID" value="CAD6186643.1"/>
    <property type="molecule type" value="Genomic_DNA"/>
</dbReference>
<dbReference type="OrthoDB" id="5295208at2759"/>
<feature type="region of interest" description="Disordered" evidence="5">
    <location>
        <begin position="469"/>
        <end position="494"/>
    </location>
</feature>
<evidence type="ECO:0000256" key="4">
    <source>
        <dbReference type="ARBA" id="ARBA00025779"/>
    </source>
</evidence>